<protein>
    <submittedName>
        <fullName evidence="2">Uncharacterized protein</fullName>
    </submittedName>
</protein>
<dbReference type="AlphaFoldDB" id="U7UY60"/>
<reference evidence="2 3" key="1">
    <citation type="submission" date="2013-08" db="EMBL/GenBank/DDBJ databases">
        <authorList>
            <person name="Weinstock G."/>
            <person name="Sodergren E."/>
            <person name="Wylie T."/>
            <person name="Fulton L."/>
            <person name="Fulton R."/>
            <person name="Fronick C."/>
            <person name="O'Laughlin M."/>
            <person name="Godfrey J."/>
            <person name="Miner T."/>
            <person name="Herter B."/>
            <person name="Appelbaum E."/>
            <person name="Cordes M."/>
            <person name="Lek S."/>
            <person name="Wollam A."/>
            <person name="Pepin K.H."/>
            <person name="Palsikar V.B."/>
            <person name="Mitreva M."/>
            <person name="Wilson R.K."/>
        </authorList>
    </citation>
    <scope>NUCLEOTIDE SEQUENCE [LARGE SCALE GENOMIC DNA]</scope>
    <source>
        <strain evidence="2 3">F0184</strain>
    </source>
</reference>
<keyword evidence="1" id="KW-1133">Transmembrane helix</keyword>
<accession>U7UY60</accession>
<dbReference type="EMBL" id="AXZG01000061">
    <property type="protein sequence ID" value="ERT64377.1"/>
    <property type="molecule type" value="Genomic_DNA"/>
</dbReference>
<keyword evidence="1" id="KW-0472">Membrane</keyword>
<gene>
    <name evidence="2" type="ORF">HMPREF0742_02313</name>
</gene>
<feature type="transmembrane region" description="Helical" evidence="1">
    <location>
        <begin position="6"/>
        <end position="27"/>
    </location>
</feature>
<evidence type="ECO:0000313" key="3">
    <source>
        <dbReference type="Proteomes" id="UP000017174"/>
    </source>
</evidence>
<comment type="caution">
    <text evidence="2">The sequence shown here is derived from an EMBL/GenBank/DDBJ whole genome shotgun (WGS) entry which is preliminary data.</text>
</comment>
<organism evidence="2 3">
    <name type="scientific">Rothia aeria F0184</name>
    <dbReference type="NCBI Taxonomy" id="888019"/>
    <lineage>
        <taxon>Bacteria</taxon>
        <taxon>Bacillati</taxon>
        <taxon>Actinomycetota</taxon>
        <taxon>Actinomycetes</taxon>
        <taxon>Micrococcales</taxon>
        <taxon>Micrococcaceae</taxon>
        <taxon>Rothia</taxon>
    </lineage>
</organism>
<evidence type="ECO:0000256" key="1">
    <source>
        <dbReference type="SAM" id="Phobius"/>
    </source>
</evidence>
<dbReference type="HOGENOM" id="CLU_2993935_0_0_11"/>
<sequence>MQQNPAFSISNSASLPVVVVHIIIYLFHQFVHRQVSSTIEAFRHTGKKLSAGAGAMI</sequence>
<proteinExistence type="predicted"/>
<name>U7UY60_9MICC</name>
<evidence type="ECO:0000313" key="2">
    <source>
        <dbReference type="EMBL" id="ERT64377.1"/>
    </source>
</evidence>
<dbReference type="Proteomes" id="UP000017174">
    <property type="component" value="Unassembled WGS sequence"/>
</dbReference>
<keyword evidence="1" id="KW-0812">Transmembrane</keyword>